<dbReference type="CDD" id="cd00067">
    <property type="entry name" value="GAL4"/>
    <property type="match status" value="1"/>
</dbReference>
<dbReference type="OrthoDB" id="103819at2759"/>
<evidence type="ECO:0000256" key="2">
    <source>
        <dbReference type="ARBA" id="ARBA00023242"/>
    </source>
</evidence>
<sequence length="819" mass="90623">MYASAQTSPRRDAQPSQPDPDSDSASATRADGMRKRPRSGNDEPPTAACDQCRLRKVRCDRRQPECSNCRKAGVECNSSNTLKRVNHTKQLRDDFSVVLKHLNDVDHALGTLTELTRQIAARPCPHTVNPHAVCAPNNEIAPLPTPGSLDFMLPSAGDEDRVLNDPLALNGPLFETIEFDQGGERLYGYPAPLVLIKSLLRQATGALLESDKQGESHENGDSYIARALQDMSARATLRQKLDDFPFNLPCRESVAVSDANPVTTPPRLMVNLFVDGYLHNINTRTPIFDDAGLRRAIDAHYGDEQPQESRAWALIINNIVLLELGLEIQAARASHSNSRGMNDDILPSFLRNCDRAIGNLEAFMGPSLVNVQALMTLTLAAREFYNNATAEKVCHAACQVGRAIGLHRSGARYPNEKGTLSQEPEQERERLFRVLYTMDKQRVFMTGQPCDLHMFDSDHRIGPDRNHEQAEPPISDAFDHMMTIWEEIYLNLYSLRAASSGGETRMRQIRLVTSSVEKFSQKHAGLMSPSCANGAADVDPLQIELLYGYRVSQVLILRCERGNEQSQEKMRELARSSLRLILEVCKTPLTTPRLALLASMFRNYPMVAFVELIAFHLASLFRRGECDPTAQADVSLLRAICDQLHILQHDNLTHIFYARLKLGLVWALETLEALGEILIRSSPQPRGMAGFSPQPQRDSRRSTESSRNPTNAPSPMAPDISTACGLHPSRGNQSLSSISSSRNGEEDFVQSGLAELTNFGFFTPGTDRMDLASRPLSAACQFNTSSSNSQSQSDLNSGPLTGSSNWGDFNMDFFQGVSA</sequence>
<dbReference type="GO" id="GO:0008270">
    <property type="term" value="F:zinc ion binding"/>
    <property type="evidence" value="ECO:0007669"/>
    <property type="project" value="InterPro"/>
</dbReference>
<reference evidence="5" key="2">
    <citation type="submission" date="2020-08" db="EMBL/GenBank/DDBJ databases">
        <authorList>
            <person name="Tian D."/>
        </authorList>
    </citation>
    <scope>NUCLEOTIDE SEQUENCE</scope>
    <source>
        <strain evidence="5">MUCL-54604</strain>
    </source>
</reference>
<dbReference type="PROSITE" id="PS50048">
    <property type="entry name" value="ZN2_CY6_FUNGAL_2"/>
    <property type="match status" value="1"/>
</dbReference>
<gene>
    <name evidence="5" type="primary">spoD</name>
</gene>
<dbReference type="Pfam" id="PF04082">
    <property type="entry name" value="Fungal_trans"/>
    <property type="match status" value="1"/>
</dbReference>
<dbReference type="PROSITE" id="PS00463">
    <property type="entry name" value="ZN2_CY6_FUNGAL_1"/>
    <property type="match status" value="1"/>
</dbReference>
<accession>A0A7U3NIX1</accession>
<feature type="compositionally biased region" description="Low complexity" evidence="3">
    <location>
        <begin position="782"/>
        <end position="797"/>
    </location>
</feature>
<dbReference type="InterPro" id="IPR001138">
    <property type="entry name" value="Zn2Cys6_DnaBD"/>
</dbReference>
<keyword evidence="2" id="KW-0539">Nucleus</keyword>
<dbReference type="InterPro" id="IPR050987">
    <property type="entry name" value="AtrR-like"/>
</dbReference>
<dbReference type="CDD" id="cd12148">
    <property type="entry name" value="fungal_TF_MHR"/>
    <property type="match status" value="1"/>
</dbReference>
<evidence type="ECO:0000259" key="4">
    <source>
        <dbReference type="PROSITE" id="PS50048"/>
    </source>
</evidence>
<dbReference type="GO" id="GO:0000981">
    <property type="term" value="F:DNA-binding transcription factor activity, RNA polymerase II-specific"/>
    <property type="evidence" value="ECO:0007669"/>
    <property type="project" value="InterPro"/>
</dbReference>
<dbReference type="InterPro" id="IPR036864">
    <property type="entry name" value="Zn2-C6_fun-type_DNA-bd_sf"/>
</dbReference>
<protein>
    <submittedName>
        <fullName evidence="5">SpoD</fullName>
    </submittedName>
</protein>
<organism evidence="5">
    <name type="scientific">Hypomontagnella monticulosa</name>
    <dbReference type="NCBI Taxonomy" id="2487000"/>
    <lineage>
        <taxon>Eukaryota</taxon>
        <taxon>Fungi</taxon>
        <taxon>Dikarya</taxon>
        <taxon>Ascomycota</taxon>
        <taxon>Pezizomycotina</taxon>
        <taxon>Sordariomycetes</taxon>
        <taxon>Xylariomycetidae</taxon>
        <taxon>Xylariales</taxon>
        <taxon>Hypoxylaceae</taxon>
        <taxon>Hypomontagnella</taxon>
    </lineage>
</organism>
<reference evidence="5" key="1">
    <citation type="journal article" date="2020" name="Chem. Sci.">
        <title>The sporothriolides. A new biosynthetic family of fungal secondary metabolites.</title>
        <authorList>
            <person name="Tian D.-S."/>
            <person name="Kuhnert E."/>
            <person name="Ouazzani J."/>
            <person name="Wibberg D."/>
            <person name="Kalinowski J."/>
            <person name="Cox R.J."/>
        </authorList>
    </citation>
    <scope>NUCLEOTIDE SEQUENCE</scope>
    <source>
        <strain evidence="5">MUCL-54604</strain>
    </source>
</reference>
<evidence type="ECO:0000256" key="1">
    <source>
        <dbReference type="ARBA" id="ARBA00022723"/>
    </source>
</evidence>
<dbReference type="SUPFAM" id="SSF57701">
    <property type="entry name" value="Zn2/Cys6 DNA-binding domain"/>
    <property type="match status" value="1"/>
</dbReference>
<proteinExistence type="predicted"/>
<evidence type="ECO:0000313" key="5">
    <source>
        <dbReference type="EMBL" id="QOV03402.1"/>
    </source>
</evidence>
<evidence type="ECO:0000256" key="3">
    <source>
        <dbReference type="SAM" id="MobiDB-lite"/>
    </source>
</evidence>
<dbReference type="PANTHER" id="PTHR46910">
    <property type="entry name" value="TRANSCRIPTION FACTOR PDR1"/>
    <property type="match status" value="1"/>
</dbReference>
<dbReference type="Pfam" id="PF00172">
    <property type="entry name" value="Zn_clus"/>
    <property type="match status" value="1"/>
</dbReference>
<dbReference type="SMART" id="SM00066">
    <property type="entry name" value="GAL4"/>
    <property type="match status" value="1"/>
</dbReference>
<dbReference type="EMBL" id="MT889334">
    <property type="protein sequence ID" value="QOV03402.1"/>
    <property type="molecule type" value="Genomic_DNA"/>
</dbReference>
<dbReference type="PANTHER" id="PTHR46910:SF25">
    <property type="entry name" value="ABC-TRANSPORTER-REGULATING TRANSCRIPTION FACTOR"/>
    <property type="match status" value="1"/>
</dbReference>
<feature type="region of interest" description="Disordered" evidence="3">
    <location>
        <begin position="685"/>
        <end position="743"/>
    </location>
</feature>
<dbReference type="InterPro" id="IPR007219">
    <property type="entry name" value="XnlR_reg_dom"/>
</dbReference>
<dbReference type="Gene3D" id="4.10.240.10">
    <property type="entry name" value="Zn(2)-C6 fungal-type DNA-binding domain"/>
    <property type="match status" value="1"/>
</dbReference>
<dbReference type="AlphaFoldDB" id="A0A7U3NIX1"/>
<feature type="region of interest" description="Disordered" evidence="3">
    <location>
        <begin position="782"/>
        <end position="802"/>
    </location>
</feature>
<dbReference type="GO" id="GO:0003677">
    <property type="term" value="F:DNA binding"/>
    <property type="evidence" value="ECO:0007669"/>
    <property type="project" value="InterPro"/>
</dbReference>
<dbReference type="GO" id="GO:0006351">
    <property type="term" value="P:DNA-templated transcription"/>
    <property type="evidence" value="ECO:0007669"/>
    <property type="project" value="InterPro"/>
</dbReference>
<name>A0A7U3NIX1_9PEZI</name>
<keyword evidence="1" id="KW-0479">Metal-binding</keyword>
<feature type="region of interest" description="Disordered" evidence="3">
    <location>
        <begin position="1"/>
        <end position="47"/>
    </location>
</feature>
<feature type="domain" description="Zn(2)-C6 fungal-type" evidence="4">
    <location>
        <begin position="48"/>
        <end position="76"/>
    </location>
</feature>